<reference evidence="2 3" key="1">
    <citation type="submission" date="2015-10" db="EMBL/GenBank/DDBJ databases">
        <title>Draft genome sequence of Streptomyces canus DSM 40017, type strain for the species Streptomyces canus.</title>
        <authorList>
            <person name="Ruckert C."/>
            <person name="Winkler A."/>
            <person name="Kalinowski J."/>
            <person name="Kampfer P."/>
            <person name="Glaeser S."/>
        </authorList>
    </citation>
    <scope>NUCLEOTIDE SEQUENCE [LARGE SCALE GENOMIC DNA]</scope>
    <source>
        <strain evidence="2 3">DSM 40017</strain>
    </source>
</reference>
<proteinExistence type="predicted"/>
<evidence type="ECO:0000313" key="3">
    <source>
        <dbReference type="Proteomes" id="UP000053669"/>
    </source>
</evidence>
<dbReference type="Proteomes" id="UP000053669">
    <property type="component" value="Unassembled WGS sequence"/>
</dbReference>
<organism evidence="2 3">
    <name type="scientific">Streptomyces canus</name>
    <dbReference type="NCBI Taxonomy" id="58343"/>
    <lineage>
        <taxon>Bacteria</taxon>
        <taxon>Bacillati</taxon>
        <taxon>Actinomycetota</taxon>
        <taxon>Actinomycetes</taxon>
        <taxon>Kitasatosporales</taxon>
        <taxon>Streptomycetaceae</taxon>
        <taxon>Streptomyces</taxon>
        <taxon>Streptomyces aurantiacus group</taxon>
    </lineage>
</organism>
<dbReference type="AlphaFoldDB" id="A0A101RLF2"/>
<sequence>MKLTDAERLARARRGEENTRPVTAEIRVNAQLRTATLRLLGKSGAVEDDRNAVPLPGEWSYECGPLRTAAGQIIAERGYRLDGGWSEIDDLTARTPIEPTGAYLAFVERMYGPAPEVSALPDGVTARSVQRGRWRISKDDRTFWDLTWQPRLDGDVWTLWGGPGATQIVSRSDSPAGALAAIATSA</sequence>
<dbReference type="EMBL" id="LMWU01000070">
    <property type="protein sequence ID" value="KUN57563.1"/>
    <property type="molecule type" value="Genomic_DNA"/>
</dbReference>
<gene>
    <name evidence="2" type="ORF">AQJ46_46715</name>
</gene>
<feature type="compositionally biased region" description="Basic and acidic residues" evidence="1">
    <location>
        <begin position="1"/>
        <end position="19"/>
    </location>
</feature>
<protein>
    <submittedName>
        <fullName evidence="2">Uncharacterized protein</fullName>
    </submittedName>
</protein>
<name>A0A101RLF2_9ACTN</name>
<dbReference type="RefSeq" id="WP_059211443.1">
    <property type="nucleotide sequence ID" value="NZ_JBIBJL010000012.1"/>
</dbReference>
<feature type="region of interest" description="Disordered" evidence="1">
    <location>
        <begin position="1"/>
        <end position="21"/>
    </location>
</feature>
<accession>A0A101RLF2</accession>
<dbReference type="STRING" id="58343.AQJ46_46715"/>
<evidence type="ECO:0000256" key="1">
    <source>
        <dbReference type="SAM" id="MobiDB-lite"/>
    </source>
</evidence>
<evidence type="ECO:0000313" key="2">
    <source>
        <dbReference type="EMBL" id="KUN57563.1"/>
    </source>
</evidence>
<comment type="caution">
    <text evidence="2">The sequence shown here is derived from an EMBL/GenBank/DDBJ whole genome shotgun (WGS) entry which is preliminary data.</text>
</comment>